<keyword evidence="1" id="KW-0479">Metal-binding</keyword>
<dbReference type="GO" id="GO:0008270">
    <property type="term" value="F:zinc ion binding"/>
    <property type="evidence" value="ECO:0007669"/>
    <property type="project" value="UniProtKB-KW"/>
</dbReference>
<dbReference type="InterPro" id="IPR001841">
    <property type="entry name" value="Znf_RING"/>
</dbReference>
<sequence length="387" mass="44452">MTSSNDRVIPTIDEFLKSGFTQVSLADCKSEECHICASPYEPDDNIVTLDPCGHDFHRLCIVTWFKSQTFEIESEDDEVHGTCPFDRIKLFHFTITDVEEDTDRFRAIFWAESLHQLKSTQFEEMGQHALARINASDEVTFELAQEIVNDIIEQNSEYEEIAKEHGMRRRSLVVQLPARVATERHEVDVLAEEDRQFVNATIRGDVSSLEVIASQHLGNAIDNPESDAHSINFIDMIRPILNDWMESNYPRTNYITMDPLHELVVAALLIAEVSDMDHYDNTQGFAQLLAHGEALLLQAQERVTGGSLSENELFEHWRVLDWVPLAAPEHQAGYSMRFLSQETLDMEFPFANTQSNLMWHPANFMRVQWIVWLRQRTRGRDADPLGS</sequence>
<evidence type="ECO:0000313" key="4">
    <source>
        <dbReference type="Proteomes" id="UP001280581"/>
    </source>
</evidence>
<dbReference type="EMBL" id="WVTA01000005">
    <property type="protein sequence ID" value="KAK3209836.1"/>
    <property type="molecule type" value="Genomic_DNA"/>
</dbReference>
<dbReference type="Gene3D" id="3.30.40.10">
    <property type="entry name" value="Zinc/RING finger domain, C3HC4 (zinc finger)"/>
    <property type="match status" value="1"/>
</dbReference>
<dbReference type="SMART" id="SM00184">
    <property type="entry name" value="RING"/>
    <property type="match status" value="1"/>
</dbReference>
<dbReference type="InterPro" id="IPR013083">
    <property type="entry name" value="Znf_RING/FYVE/PHD"/>
</dbReference>
<name>A0AAN6LZ22_9PLEO</name>
<evidence type="ECO:0000259" key="2">
    <source>
        <dbReference type="PROSITE" id="PS50089"/>
    </source>
</evidence>
<dbReference type="PROSITE" id="PS50089">
    <property type="entry name" value="ZF_RING_2"/>
    <property type="match status" value="1"/>
</dbReference>
<protein>
    <recommendedName>
        <fullName evidence="2">RING-type domain-containing protein</fullName>
    </recommendedName>
</protein>
<reference evidence="3 4" key="1">
    <citation type="submission" date="2021-02" db="EMBL/GenBank/DDBJ databases">
        <title>Genome assembly of Pseudopithomyces chartarum.</title>
        <authorList>
            <person name="Jauregui R."/>
            <person name="Singh J."/>
            <person name="Voisey C."/>
        </authorList>
    </citation>
    <scope>NUCLEOTIDE SEQUENCE [LARGE SCALE GENOMIC DNA]</scope>
    <source>
        <strain evidence="3 4">AGR01</strain>
    </source>
</reference>
<proteinExistence type="predicted"/>
<keyword evidence="1" id="KW-0863">Zinc-finger</keyword>
<dbReference type="Proteomes" id="UP001280581">
    <property type="component" value="Unassembled WGS sequence"/>
</dbReference>
<evidence type="ECO:0000313" key="3">
    <source>
        <dbReference type="EMBL" id="KAK3209836.1"/>
    </source>
</evidence>
<accession>A0AAN6LZ22</accession>
<dbReference type="SUPFAM" id="SSF57850">
    <property type="entry name" value="RING/U-box"/>
    <property type="match status" value="1"/>
</dbReference>
<organism evidence="3 4">
    <name type="scientific">Pseudopithomyces chartarum</name>
    <dbReference type="NCBI Taxonomy" id="1892770"/>
    <lineage>
        <taxon>Eukaryota</taxon>
        <taxon>Fungi</taxon>
        <taxon>Dikarya</taxon>
        <taxon>Ascomycota</taxon>
        <taxon>Pezizomycotina</taxon>
        <taxon>Dothideomycetes</taxon>
        <taxon>Pleosporomycetidae</taxon>
        <taxon>Pleosporales</taxon>
        <taxon>Massarineae</taxon>
        <taxon>Didymosphaeriaceae</taxon>
        <taxon>Pseudopithomyces</taxon>
    </lineage>
</organism>
<keyword evidence="4" id="KW-1185">Reference proteome</keyword>
<gene>
    <name evidence="3" type="ORF">GRF29_44g756040</name>
</gene>
<dbReference type="Pfam" id="PF13639">
    <property type="entry name" value="zf-RING_2"/>
    <property type="match status" value="1"/>
</dbReference>
<feature type="domain" description="RING-type" evidence="2">
    <location>
        <begin position="33"/>
        <end position="87"/>
    </location>
</feature>
<evidence type="ECO:0000256" key="1">
    <source>
        <dbReference type="PROSITE-ProRule" id="PRU00175"/>
    </source>
</evidence>
<comment type="caution">
    <text evidence="3">The sequence shown here is derived from an EMBL/GenBank/DDBJ whole genome shotgun (WGS) entry which is preliminary data.</text>
</comment>
<keyword evidence="1" id="KW-0862">Zinc</keyword>
<dbReference type="AlphaFoldDB" id="A0AAN6LZ22"/>